<protein>
    <submittedName>
        <fullName evidence="3">Uncharacterized protein LOC104788081 isoform X2</fullName>
    </submittedName>
</protein>
<proteinExistence type="predicted"/>
<dbReference type="GeneID" id="104788081"/>
<keyword evidence="1" id="KW-1133">Transmembrane helix</keyword>
<organism evidence="2 3">
    <name type="scientific">Camelina sativa</name>
    <name type="common">False flax</name>
    <name type="synonym">Myagrum sativum</name>
    <dbReference type="NCBI Taxonomy" id="90675"/>
    <lineage>
        <taxon>Eukaryota</taxon>
        <taxon>Viridiplantae</taxon>
        <taxon>Streptophyta</taxon>
        <taxon>Embryophyta</taxon>
        <taxon>Tracheophyta</taxon>
        <taxon>Spermatophyta</taxon>
        <taxon>Magnoliopsida</taxon>
        <taxon>eudicotyledons</taxon>
        <taxon>Gunneridae</taxon>
        <taxon>Pentapetalae</taxon>
        <taxon>rosids</taxon>
        <taxon>malvids</taxon>
        <taxon>Brassicales</taxon>
        <taxon>Brassicaceae</taxon>
        <taxon>Camelineae</taxon>
        <taxon>Camelina</taxon>
    </lineage>
</organism>
<dbReference type="RefSeq" id="XP_019101650.1">
    <property type="nucleotide sequence ID" value="XM_019246105.1"/>
</dbReference>
<evidence type="ECO:0000256" key="1">
    <source>
        <dbReference type="SAM" id="Phobius"/>
    </source>
</evidence>
<reference evidence="2" key="1">
    <citation type="journal article" date="2014" name="Nat. Commun.">
        <title>The emerging biofuel crop Camelina sativa retains a highly undifferentiated hexaploid genome structure.</title>
        <authorList>
            <person name="Kagale S."/>
            <person name="Koh C."/>
            <person name="Nixon J."/>
            <person name="Bollina V."/>
            <person name="Clarke W.E."/>
            <person name="Tuteja R."/>
            <person name="Spillane C."/>
            <person name="Robinson S.J."/>
            <person name="Links M.G."/>
            <person name="Clarke C."/>
            <person name="Higgins E.E."/>
            <person name="Huebert T."/>
            <person name="Sharpe A.G."/>
            <person name="Parkin I.A."/>
        </authorList>
    </citation>
    <scope>NUCLEOTIDE SEQUENCE [LARGE SCALE GENOMIC DNA]</scope>
    <source>
        <strain evidence="2">cv. DH55</strain>
    </source>
</reference>
<keyword evidence="2" id="KW-1185">Reference proteome</keyword>
<gene>
    <name evidence="3" type="primary">LOC104788081</name>
</gene>
<feature type="transmembrane region" description="Helical" evidence="1">
    <location>
        <begin position="78"/>
        <end position="100"/>
    </location>
</feature>
<name>A0ABM1RRL2_CAMSA</name>
<evidence type="ECO:0000313" key="2">
    <source>
        <dbReference type="Proteomes" id="UP000694864"/>
    </source>
</evidence>
<sequence length="126" mass="14772">MRTKESSPEVWMKSLKLSIRWVICYEFEERRRFRTKKILGRAQSVKRESRTSLSGSLLEVFAMGIRGALPQMDKVRKFAFVLSPILQVRLITLLVSLQVMDVQRTWRLQLSSDLTRNSTTIKKKIL</sequence>
<evidence type="ECO:0000313" key="3">
    <source>
        <dbReference type="RefSeq" id="XP_019101650.1"/>
    </source>
</evidence>
<accession>A0ABM1RRL2</accession>
<keyword evidence="1" id="KW-0472">Membrane</keyword>
<reference evidence="3" key="2">
    <citation type="submission" date="2025-08" db="UniProtKB">
        <authorList>
            <consortium name="RefSeq"/>
        </authorList>
    </citation>
    <scope>IDENTIFICATION</scope>
    <source>
        <tissue evidence="3">Leaf</tissue>
    </source>
</reference>
<keyword evidence="1" id="KW-0812">Transmembrane</keyword>
<dbReference type="Proteomes" id="UP000694864">
    <property type="component" value="Chromosome 5"/>
</dbReference>